<reference evidence="1 2" key="1">
    <citation type="submission" date="2015-07" db="EMBL/GenBank/DDBJ databases">
        <title>Draft genome sequence of the Amantichitinum ursilacus IGB-41, a new chitin-degrading bacterium.</title>
        <authorList>
            <person name="Kirstahler P."/>
            <person name="Guenther M."/>
            <person name="Grumaz C."/>
            <person name="Rupp S."/>
            <person name="Zibek S."/>
            <person name="Sohn K."/>
        </authorList>
    </citation>
    <scope>NUCLEOTIDE SEQUENCE [LARGE SCALE GENOMIC DNA]</scope>
    <source>
        <strain evidence="1 2">IGB-41</strain>
    </source>
</reference>
<sequence>MTDQTMQTNLDVQPVQPWQAFYTLCEACGAEIDFLDQRDGLMIELRDAALSTD</sequence>
<dbReference type="Proteomes" id="UP000037939">
    <property type="component" value="Unassembled WGS sequence"/>
</dbReference>
<dbReference type="AlphaFoldDB" id="A0A0N0XI62"/>
<proteinExistence type="predicted"/>
<evidence type="ECO:0000313" key="1">
    <source>
        <dbReference type="EMBL" id="KPC49803.1"/>
    </source>
</evidence>
<dbReference type="EMBL" id="LAQT01000035">
    <property type="protein sequence ID" value="KPC49803.1"/>
    <property type="molecule type" value="Genomic_DNA"/>
</dbReference>
<organism evidence="1 2">
    <name type="scientific">Amantichitinum ursilacus</name>
    <dbReference type="NCBI Taxonomy" id="857265"/>
    <lineage>
        <taxon>Bacteria</taxon>
        <taxon>Pseudomonadati</taxon>
        <taxon>Pseudomonadota</taxon>
        <taxon>Betaproteobacteria</taxon>
        <taxon>Neisseriales</taxon>
        <taxon>Chitinibacteraceae</taxon>
        <taxon>Amantichitinum</taxon>
    </lineage>
</organism>
<evidence type="ECO:0000313" key="2">
    <source>
        <dbReference type="Proteomes" id="UP000037939"/>
    </source>
</evidence>
<comment type="caution">
    <text evidence="1">The sequence shown here is derived from an EMBL/GenBank/DDBJ whole genome shotgun (WGS) entry which is preliminary data.</text>
</comment>
<gene>
    <name evidence="1" type="ORF">WG78_19355</name>
</gene>
<accession>A0A0N0XI62</accession>
<dbReference type="STRING" id="857265.WG78_19355"/>
<name>A0A0N0XI62_9NEIS</name>
<protein>
    <submittedName>
        <fullName evidence="1">Uncharacterized protein</fullName>
    </submittedName>
</protein>
<keyword evidence="2" id="KW-1185">Reference proteome</keyword>